<evidence type="ECO:0000313" key="1">
    <source>
        <dbReference type="EMBL" id="CAB4197711.1"/>
    </source>
</evidence>
<name>A0A6J5RVU0_9CAUD</name>
<accession>A0A6J5RVU0</accession>
<dbReference type="EMBL" id="LR797257">
    <property type="protein sequence ID" value="CAB4197711.1"/>
    <property type="molecule type" value="Genomic_DNA"/>
</dbReference>
<reference evidence="1" key="1">
    <citation type="submission" date="2020-05" db="EMBL/GenBank/DDBJ databases">
        <authorList>
            <person name="Chiriac C."/>
            <person name="Salcher M."/>
            <person name="Ghai R."/>
            <person name="Kavagutti S V."/>
        </authorList>
    </citation>
    <scope>NUCLEOTIDE SEQUENCE</scope>
</reference>
<organism evidence="1">
    <name type="scientific">uncultured Caudovirales phage</name>
    <dbReference type="NCBI Taxonomy" id="2100421"/>
    <lineage>
        <taxon>Viruses</taxon>
        <taxon>Duplodnaviria</taxon>
        <taxon>Heunggongvirae</taxon>
        <taxon>Uroviricota</taxon>
        <taxon>Caudoviricetes</taxon>
        <taxon>Peduoviridae</taxon>
        <taxon>Maltschvirus</taxon>
        <taxon>Maltschvirus maltsch</taxon>
    </lineage>
</organism>
<gene>
    <name evidence="1" type="ORF">UFOVP1311_30</name>
</gene>
<protein>
    <submittedName>
        <fullName evidence="1">Uncharacterized protein</fullName>
    </submittedName>
</protein>
<sequence length="122" mass="14308">MNIIEAVKLLQSNNDKPIKLMRRNKNNDEIILDKVGIFLTTTCVIDGKIYKDEPFTATIILAEDWYVLKDEKLYLFAEAIDSLRKGKSIRRKAWINRFSVDANENHYNFSKEDLNANDWIIK</sequence>
<proteinExistence type="predicted"/>